<dbReference type="Proteomes" id="UP000260665">
    <property type="component" value="Unassembled WGS sequence"/>
</dbReference>
<dbReference type="Gene3D" id="2.70.150.10">
    <property type="entry name" value="Calcium-transporting ATPase, cytoplasmic transduction domain A"/>
    <property type="match status" value="1"/>
</dbReference>
<dbReference type="InterPro" id="IPR023298">
    <property type="entry name" value="ATPase_P-typ_TM_dom_sf"/>
</dbReference>
<evidence type="ECO:0000256" key="1">
    <source>
        <dbReference type="ARBA" id="ARBA00004141"/>
    </source>
</evidence>
<evidence type="ECO:0000259" key="11">
    <source>
        <dbReference type="SMART" id="SM00831"/>
    </source>
</evidence>
<dbReference type="EMBL" id="QFZK01000006">
    <property type="protein sequence ID" value="RFO96694.1"/>
    <property type="molecule type" value="Genomic_DNA"/>
</dbReference>
<evidence type="ECO:0000256" key="5">
    <source>
        <dbReference type="ARBA" id="ARBA00022840"/>
    </source>
</evidence>
<dbReference type="SMART" id="SM00831">
    <property type="entry name" value="Cation_ATPase_N"/>
    <property type="match status" value="1"/>
</dbReference>
<dbReference type="Pfam" id="PF00122">
    <property type="entry name" value="E1-E2_ATPase"/>
    <property type="match status" value="1"/>
</dbReference>
<gene>
    <name evidence="12" type="ORF">DIC66_11790</name>
</gene>
<feature type="compositionally biased region" description="Low complexity" evidence="9">
    <location>
        <begin position="1"/>
        <end position="21"/>
    </location>
</feature>
<keyword evidence="5" id="KW-0067">ATP-binding</keyword>
<sequence>MNHIQQPSPDAAASQPAAPLPEGWRADSGMSAAQAAHRLEQDGPNHLPGDHSRGLLHIVLETLQDPMFALLLAAGVLYLLLGDVQEGAVLLGLVLVVLALTLYQEGRTENALAALRRLSSPRALVLRDGARLRIAGAEVVCGDVLVLAEGDRVPADAVLLEGNAVQVDESLLTGEAVAVDKLQAEALFSGTLLVGGHGTARVTAIGAQTEIGRIGSALDGLGQEVSPLKRQMARLVKLLAFVALGASLFLVAAHGLMHGDWLAALLAGIALAMALLPQEFSVVLTVIPALGAWRLSKEHVLTRRMAAIETLGATSVLCADKTGTLTENRMTVAQLYVPADHNPAGQTLAIDYANSMELPEAFHGLVEYSILASMSDPFDPMEKAFHRLGQHFLQGTEHLHRDWSLVQEYALTPELRAMSHVWRAAEGQSDSGVHSVAAKGAPEAIFDLCHLDAPTQARLQGAVDAMAAQGLRVLGVAQARFAGEEWPAISHDFAFAFVGLLGLQDPLRKGIPEAVQQCHAAGIRVVMITGDYPATAQAIAQAAHIGVQQAGQVLTGSDMDALDDQQLQQRMRTVSVCARIAPQQKLRIVQALKANGEIVAMTGDGVNDAPALKAAHVGVAMGGRGTDVAREAAALVLLDDNFASIVRAVRLGRRIFDNLRKSMSYILAVHVPTAGVALLPVLLGWPTLLFPLHIAFLELVIDPACSLVFENEPSEHDVMQRPPRDPQAPLFAGAVLVTALLQGLGVLVVVMGAYVWADTWLSDAAARAFTFTALVMGNLALIFSNRSSTAPLWVSLRVPNRALWVVAGLTVLLLLLTLYQPWVNKLFQFGPLQPLDALMAAGLGLCSVVWFEGLKLWRGGAALRHRSVPPSGPRP</sequence>
<dbReference type="InterPro" id="IPR023299">
    <property type="entry name" value="ATPase_P-typ_cyto_dom_N"/>
</dbReference>
<dbReference type="SFLD" id="SFLDS00003">
    <property type="entry name" value="Haloacid_Dehalogenase"/>
    <property type="match status" value="1"/>
</dbReference>
<dbReference type="SUPFAM" id="SSF81665">
    <property type="entry name" value="Calcium ATPase, transmembrane domain M"/>
    <property type="match status" value="1"/>
</dbReference>
<dbReference type="PROSITE" id="PS00154">
    <property type="entry name" value="ATPASE_E1_E2"/>
    <property type="match status" value="1"/>
</dbReference>
<dbReference type="Pfam" id="PF00690">
    <property type="entry name" value="Cation_ATPase_N"/>
    <property type="match status" value="1"/>
</dbReference>
<dbReference type="GO" id="GO:1902600">
    <property type="term" value="P:proton transmembrane transport"/>
    <property type="evidence" value="ECO:0007669"/>
    <property type="project" value="TreeGrafter"/>
</dbReference>
<dbReference type="Gene3D" id="1.20.1110.10">
    <property type="entry name" value="Calcium-transporting ATPase, transmembrane domain"/>
    <property type="match status" value="2"/>
</dbReference>
<evidence type="ECO:0000256" key="6">
    <source>
        <dbReference type="ARBA" id="ARBA00022967"/>
    </source>
</evidence>
<evidence type="ECO:0000313" key="12">
    <source>
        <dbReference type="EMBL" id="RFO96694.1"/>
    </source>
</evidence>
<proteinExistence type="inferred from homology"/>
<evidence type="ECO:0000256" key="3">
    <source>
        <dbReference type="ARBA" id="ARBA00022692"/>
    </source>
</evidence>
<dbReference type="SUPFAM" id="SSF56784">
    <property type="entry name" value="HAD-like"/>
    <property type="match status" value="1"/>
</dbReference>
<accession>A0A3E1RBF8</accession>
<dbReference type="GO" id="GO:0030007">
    <property type="term" value="P:intracellular potassium ion homeostasis"/>
    <property type="evidence" value="ECO:0007669"/>
    <property type="project" value="TreeGrafter"/>
</dbReference>
<keyword evidence="8 10" id="KW-0472">Membrane</keyword>
<feature type="transmembrane region" description="Helical" evidence="10">
    <location>
        <begin position="689"/>
        <end position="709"/>
    </location>
</feature>
<dbReference type="SFLD" id="SFLDF00027">
    <property type="entry name" value="p-type_atpase"/>
    <property type="match status" value="1"/>
</dbReference>
<dbReference type="InterPro" id="IPR059000">
    <property type="entry name" value="ATPase_P-type_domA"/>
</dbReference>
<feature type="transmembrane region" description="Helical" evidence="10">
    <location>
        <begin position="87"/>
        <end position="103"/>
    </location>
</feature>
<dbReference type="GO" id="GO:0036376">
    <property type="term" value="P:sodium ion export across plasma membrane"/>
    <property type="evidence" value="ECO:0007669"/>
    <property type="project" value="TreeGrafter"/>
</dbReference>
<evidence type="ECO:0000256" key="7">
    <source>
        <dbReference type="ARBA" id="ARBA00022989"/>
    </source>
</evidence>
<evidence type="ECO:0000256" key="2">
    <source>
        <dbReference type="ARBA" id="ARBA00005675"/>
    </source>
</evidence>
<dbReference type="GO" id="GO:0005391">
    <property type="term" value="F:P-type sodium:potassium-exchanging transporter activity"/>
    <property type="evidence" value="ECO:0007669"/>
    <property type="project" value="TreeGrafter"/>
</dbReference>
<feature type="transmembrane region" description="Helical" evidence="10">
    <location>
        <begin position="837"/>
        <end position="857"/>
    </location>
</feature>
<comment type="caution">
    <text evidence="12">The sequence shown here is derived from an EMBL/GenBank/DDBJ whole genome shotgun (WGS) entry which is preliminary data.</text>
</comment>
<dbReference type="InterPro" id="IPR001757">
    <property type="entry name" value="P_typ_ATPase"/>
</dbReference>
<comment type="similarity">
    <text evidence="2">Belongs to the cation transport ATPase (P-type) (TC 3.A.3) family. Type IIA subfamily.</text>
</comment>
<feature type="transmembrane region" description="Helical" evidence="10">
    <location>
        <begin position="730"/>
        <end position="757"/>
    </location>
</feature>
<feature type="domain" description="Cation-transporting P-type ATPase N-terminal" evidence="11">
    <location>
        <begin position="2"/>
        <end position="83"/>
    </location>
</feature>
<dbReference type="GO" id="GO:0006883">
    <property type="term" value="P:intracellular sodium ion homeostasis"/>
    <property type="evidence" value="ECO:0007669"/>
    <property type="project" value="TreeGrafter"/>
</dbReference>
<dbReference type="InterPro" id="IPR006068">
    <property type="entry name" value="ATPase_P-typ_cation-transptr_C"/>
</dbReference>
<dbReference type="Pfam" id="PF00689">
    <property type="entry name" value="Cation_ATPase_C"/>
    <property type="match status" value="1"/>
</dbReference>
<evidence type="ECO:0000256" key="8">
    <source>
        <dbReference type="ARBA" id="ARBA00023136"/>
    </source>
</evidence>
<keyword evidence="6" id="KW-1278">Translocase</keyword>
<dbReference type="InterPro" id="IPR004014">
    <property type="entry name" value="ATPase_P-typ_cation-transptr_N"/>
</dbReference>
<dbReference type="PANTHER" id="PTHR43294">
    <property type="entry name" value="SODIUM/POTASSIUM-TRANSPORTING ATPASE SUBUNIT ALPHA"/>
    <property type="match status" value="1"/>
</dbReference>
<dbReference type="InterPro" id="IPR018303">
    <property type="entry name" value="ATPase_P-typ_P_site"/>
</dbReference>
<feature type="transmembrane region" description="Helical" evidence="10">
    <location>
        <begin position="764"/>
        <end position="783"/>
    </location>
</feature>
<dbReference type="NCBIfam" id="TIGR01494">
    <property type="entry name" value="ATPase_P-type"/>
    <property type="match status" value="2"/>
</dbReference>
<evidence type="ECO:0000256" key="9">
    <source>
        <dbReference type="SAM" id="MobiDB-lite"/>
    </source>
</evidence>
<feature type="region of interest" description="Disordered" evidence="9">
    <location>
        <begin position="1"/>
        <end position="26"/>
    </location>
</feature>
<feature type="transmembrane region" description="Helical" evidence="10">
    <location>
        <begin position="262"/>
        <end position="295"/>
    </location>
</feature>
<dbReference type="InterPro" id="IPR023214">
    <property type="entry name" value="HAD_sf"/>
</dbReference>
<feature type="transmembrane region" description="Helical" evidence="10">
    <location>
        <begin position="803"/>
        <end position="822"/>
    </location>
</feature>
<keyword evidence="4" id="KW-0547">Nucleotide-binding</keyword>
<feature type="transmembrane region" description="Helical" evidence="10">
    <location>
        <begin position="663"/>
        <end position="683"/>
    </location>
</feature>
<dbReference type="InterPro" id="IPR008250">
    <property type="entry name" value="ATPase_P-typ_transduc_dom_A_sf"/>
</dbReference>
<dbReference type="PRINTS" id="PR00119">
    <property type="entry name" value="CATATPASE"/>
</dbReference>
<dbReference type="SUPFAM" id="SSF81653">
    <property type="entry name" value="Calcium ATPase, transduction domain A"/>
    <property type="match status" value="1"/>
</dbReference>
<dbReference type="Pfam" id="PF00702">
    <property type="entry name" value="Hydrolase"/>
    <property type="match status" value="1"/>
</dbReference>
<dbReference type="PRINTS" id="PR00120">
    <property type="entry name" value="HATPASE"/>
</dbReference>
<protein>
    <submittedName>
        <fullName evidence="12">ATPase</fullName>
    </submittedName>
</protein>
<dbReference type="Gene3D" id="3.40.1110.10">
    <property type="entry name" value="Calcium-transporting ATPase, cytoplasmic domain N"/>
    <property type="match status" value="2"/>
</dbReference>
<dbReference type="GO" id="GO:0005886">
    <property type="term" value="C:plasma membrane"/>
    <property type="evidence" value="ECO:0007669"/>
    <property type="project" value="TreeGrafter"/>
</dbReference>
<dbReference type="SUPFAM" id="SSF81660">
    <property type="entry name" value="Metal cation-transporting ATPase, ATP-binding domain N"/>
    <property type="match status" value="1"/>
</dbReference>
<dbReference type="AlphaFoldDB" id="A0A3E1RBF8"/>
<keyword evidence="7 10" id="KW-1133">Transmembrane helix</keyword>
<evidence type="ECO:0000313" key="13">
    <source>
        <dbReference type="Proteomes" id="UP000260665"/>
    </source>
</evidence>
<dbReference type="InterPro" id="IPR050510">
    <property type="entry name" value="Cation_transp_ATPase_P-type"/>
</dbReference>
<dbReference type="OrthoDB" id="9814270at2"/>
<dbReference type="PANTHER" id="PTHR43294:SF20">
    <property type="entry name" value="P-TYPE ATPASE"/>
    <property type="match status" value="1"/>
</dbReference>
<comment type="subcellular location">
    <subcellularLocation>
        <location evidence="1">Membrane</location>
        <topology evidence="1">Multi-pass membrane protein</topology>
    </subcellularLocation>
</comment>
<organism evidence="12 13">
    <name type="scientific">Rhodoferax lacus</name>
    <dbReference type="NCBI Taxonomy" id="2184758"/>
    <lineage>
        <taxon>Bacteria</taxon>
        <taxon>Pseudomonadati</taxon>
        <taxon>Pseudomonadota</taxon>
        <taxon>Betaproteobacteria</taxon>
        <taxon>Burkholderiales</taxon>
        <taxon>Comamonadaceae</taxon>
        <taxon>Rhodoferax</taxon>
    </lineage>
</organism>
<dbReference type="SFLD" id="SFLDG00002">
    <property type="entry name" value="C1.7:_P-type_atpase_like"/>
    <property type="match status" value="1"/>
</dbReference>
<dbReference type="GO" id="GO:0005524">
    <property type="term" value="F:ATP binding"/>
    <property type="evidence" value="ECO:0007669"/>
    <property type="project" value="UniProtKB-KW"/>
</dbReference>
<evidence type="ECO:0000256" key="10">
    <source>
        <dbReference type="SAM" id="Phobius"/>
    </source>
</evidence>
<dbReference type="InterPro" id="IPR036412">
    <property type="entry name" value="HAD-like_sf"/>
</dbReference>
<dbReference type="Gene3D" id="3.40.50.1000">
    <property type="entry name" value="HAD superfamily/HAD-like"/>
    <property type="match status" value="2"/>
</dbReference>
<keyword evidence="13" id="KW-1185">Reference proteome</keyword>
<keyword evidence="3 10" id="KW-0812">Transmembrane</keyword>
<feature type="transmembrane region" description="Helical" evidence="10">
    <location>
        <begin position="238"/>
        <end position="256"/>
    </location>
</feature>
<dbReference type="GO" id="GO:1990573">
    <property type="term" value="P:potassium ion import across plasma membrane"/>
    <property type="evidence" value="ECO:0007669"/>
    <property type="project" value="TreeGrafter"/>
</dbReference>
<dbReference type="RefSeq" id="WP_117177394.1">
    <property type="nucleotide sequence ID" value="NZ_QFZK01000006.1"/>
</dbReference>
<reference evidence="12 13" key="1">
    <citation type="submission" date="2018-05" db="EMBL/GenBank/DDBJ databases">
        <title>Rhodoferax soyangensis sp.nov., isolated from an oligotrophic freshwater lake.</title>
        <authorList>
            <person name="Park M."/>
        </authorList>
    </citation>
    <scope>NUCLEOTIDE SEQUENCE [LARGE SCALE GENOMIC DNA]</scope>
    <source>
        <strain evidence="12 13">IMCC26218</strain>
    </source>
</reference>
<name>A0A3E1RBF8_9BURK</name>
<dbReference type="InterPro" id="IPR044492">
    <property type="entry name" value="P_typ_ATPase_HD_dom"/>
</dbReference>
<dbReference type="GO" id="GO:0016887">
    <property type="term" value="F:ATP hydrolysis activity"/>
    <property type="evidence" value="ECO:0007669"/>
    <property type="project" value="InterPro"/>
</dbReference>
<evidence type="ECO:0000256" key="4">
    <source>
        <dbReference type="ARBA" id="ARBA00022741"/>
    </source>
</evidence>